<protein>
    <recommendedName>
        <fullName evidence="3">Arrestin C-terminal-like domain-containing protein</fullName>
    </recommendedName>
</protein>
<dbReference type="SMART" id="SM01017">
    <property type="entry name" value="Arrestin_C"/>
    <property type="match status" value="1"/>
</dbReference>
<comment type="similarity">
    <text evidence="1">Belongs to the arrestin family.</text>
</comment>
<dbReference type="InterPro" id="IPR014756">
    <property type="entry name" value="Ig_E-set"/>
</dbReference>
<evidence type="ECO:0000256" key="1">
    <source>
        <dbReference type="ARBA" id="ARBA00005298"/>
    </source>
</evidence>
<dbReference type="InterPro" id="IPR011021">
    <property type="entry name" value="Arrestin-like_N"/>
</dbReference>
<proteinExistence type="inferred from homology"/>
<dbReference type="OrthoDB" id="7785529at2759"/>
<dbReference type="InterPro" id="IPR011022">
    <property type="entry name" value="Arrestin_C-like"/>
</dbReference>
<evidence type="ECO:0000313" key="4">
    <source>
        <dbReference type="EMBL" id="CAH1111889.1"/>
    </source>
</evidence>
<dbReference type="InterPro" id="IPR050357">
    <property type="entry name" value="Arrestin_domain-protein"/>
</dbReference>
<dbReference type="Pfam" id="PF02752">
    <property type="entry name" value="Arrestin_C"/>
    <property type="match status" value="1"/>
</dbReference>
<dbReference type="EMBL" id="OV651818">
    <property type="protein sequence ID" value="CAH1111889.1"/>
    <property type="molecule type" value="Genomic_DNA"/>
</dbReference>
<evidence type="ECO:0000313" key="5">
    <source>
        <dbReference type="Proteomes" id="UP001153636"/>
    </source>
</evidence>
<sequence length="300" mass="34141">MSCKIQLSSIPEVGSSFNGKVICQIPNAIRTREIRCVLKGREKTRFKQGKNTVTGLHEFLLAKQVLYDKDSIEPGTYEFPFEFYLPPDLPNSVERDSGSIRYSLTATVDIPFDFDYEEKIRMEFTHPVDLNLQHGVLLGNITYEWQETISCLCFDTGNATMKVTLEERNAYLPGELLKMFVEVKNFTSYNIERLDVTLTRVTTFKSDRGSSRRQRVPLSNQTYNGVGSNSENTYSIDFRIPQAILPSNFFRCTIIEEVYRLRVCGVYPPLYDDLIVDINLIIGVIPLRSVAVDGATILGN</sequence>
<dbReference type="Gene3D" id="2.60.40.640">
    <property type="match status" value="2"/>
</dbReference>
<dbReference type="Pfam" id="PF00339">
    <property type="entry name" value="Arrestin_N"/>
    <property type="match status" value="1"/>
</dbReference>
<dbReference type="GO" id="GO:0015031">
    <property type="term" value="P:protein transport"/>
    <property type="evidence" value="ECO:0007669"/>
    <property type="project" value="TreeGrafter"/>
</dbReference>
<dbReference type="InterPro" id="IPR014752">
    <property type="entry name" value="Arrestin-like_C"/>
</dbReference>
<dbReference type="SUPFAM" id="SSF81296">
    <property type="entry name" value="E set domains"/>
    <property type="match status" value="2"/>
</dbReference>
<keyword evidence="5" id="KW-1185">Reference proteome</keyword>
<keyword evidence="2" id="KW-0716">Sensory transduction</keyword>
<evidence type="ECO:0000256" key="2">
    <source>
        <dbReference type="ARBA" id="ARBA00022606"/>
    </source>
</evidence>
<reference evidence="4" key="1">
    <citation type="submission" date="2022-01" db="EMBL/GenBank/DDBJ databases">
        <authorList>
            <person name="King R."/>
        </authorList>
    </citation>
    <scope>NUCLEOTIDE SEQUENCE</scope>
</reference>
<evidence type="ECO:0000259" key="3">
    <source>
        <dbReference type="SMART" id="SM01017"/>
    </source>
</evidence>
<name>A0A9P0GFQ5_9CUCU</name>
<accession>A0A9P0GFQ5</accession>
<dbReference type="AlphaFoldDB" id="A0A9P0GFQ5"/>
<gene>
    <name evidence="4" type="ORF">PSYICH_LOCUS12883</name>
</gene>
<feature type="domain" description="Arrestin C-terminal-like" evidence="3">
    <location>
        <begin position="155"/>
        <end position="287"/>
    </location>
</feature>
<dbReference type="GO" id="GO:0005737">
    <property type="term" value="C:cytoplasm"/>
    <property type="evidence" value="ECO:0007669"/>
    <property type="project" value="TreeGrafter"/>
</dbReference>
<organism evidence="4 5">
    <name type="scientific">Psylliodes chrysocephalus</name>
    <dbReference type="NCBI Taxonomy" id="3402493"/>
    <lineage>
        <taxon>Eukaryota</taxon>
        <taxon>Metazoa</taxon>
        <taxon>Ecdysozoa</taxon>
        <taxon>Arthropoda</taxon>
        <taxon>Hexapoda</taxon>
        <taxon>Insecta</taxon>
        <taxon>Pterygota</taxon>
        <taxon>Neoptera</taxon>
        <taxon>Endopterygota</taxon>
        <taxon>Coleoptera</taxon>
        <taxon>Polyphaga</taxon>
        <taxon>Cucujiformia</taxon>
        <taxon>Chrysomeloidea</taxon>
        <taxon>Chrysomelidae</taxon>
        <taxon>Galerucinae</taxon>
        <taxon>Alticini</taxon>
        <taxon>Psylliodes</taxon>
    </lineage>
</organism>
<dbReference type="PANTHER" id="PTHR11188">
    <property type="entry name" value="ARRESTIN DOMAIN CONTAINING PROTEIN"/>
    <property type="match status" value="1"/>
</dbReference>
<dbReference type="PANTHER" id="PTHR11188:SF176">
    <property type="entry name" value="ARRESTIN DOMAIN-CONTAINING PROTEIN 1"/>
    <property type="match status" value="1"/>
</dbReference>
<dbReference type="Proteomes" id="UP001153636">
    <property type="component" value="Chromosome 6"/>
</dbReference>